<gene>
    <name evidence="4" type="ORF">CYMTET_41211</name>
</gene>
<sequence>MQELAHQYNAFCQRLSIPSEQRVKITTSTQQVVQYGAKVLPRQEEQYIEGIIMEEQHQVGQALGFGDLATKRSIKKIRFAAVKGANTLRTYVLGKSKKGMKRLVSSCFMEHECGLHRGEMKKAQLVHLAVRCMLFPHSKLWDVALPWMHVMTVILLPLPLLWHTISVQVVDRVTYAVEPEVDIFVWDDMNYLAVMDEVMLRKIFSSRQITKLVFCLVPVWFVVGMLALMCHITGLQAYNPNAFVMHSPLKHAVTLVFNLLCLFTAFIYTSCVGTAASWLLLGAILNPDQFLPYGVAVATCIAVASERLSKLKNMYETLLEKMQDCVSELLNEILLRPLEETILSSDDIANAQLSAVSQLRGLSGFNNIDTDVLLSKVDTGDIAGVTAQLAAQPLVASIGLSPEALKAILSGNLDDVEYHVSKALHVRSRQGRAIVRAIIASCPPWGSSSPPAGLMQAVEELAEDAKLPLPLSKALAGFVFATVHYKNGRTRMNAAMAELIKEILEVEKPAPGATSGHDKDTPPPPRLLRQMTGPEMLLAVLQLAQNDLRGLNKLVMQKWRGGGSTSLMRMLHWYGYGGADGKMEPIGMASLHEDLANFSETWLQIPGDAFVALANVATGAPSDLQLLSEHLHLPAPLIHACLQSCMAQKDQETLNEAIAGLVTILGNSAQHPLYGLSSMLSGEHQIREQVEMLRSRHNRAAATIWTACLMSGGSETAKSKIISNRTKVQLTMQDLQSVVVTFKSSRTRELLEISGLALSGTSSTTHLMPNIAMSMAIKRRNLHYFGLCVLLFADSERLRLNQESQSGWSGMASKLANKARVRRMWRTIKMLPGATAKQAQRLAVVSSFQIRSKVEKVRRNQVSASVELSADDASEKDTVDNSMVTPQEAPSEKELERILLQVFPSHEHQQLVLALAAIASGLATVTTLTTVATMLDINLEHLRLIVDLSTGNFLQLLGYSSSSKGSTALSSGPSDEAAFKALPAVQLVSFLRPERLKLLSNVTGCTNVEVVRIAQQAPTSMSGDDRSSLRQNVLVLDARLSPLGPACAPPDRASAPSAKPRSPD</sequence>
<dbReference type="Proteomes" id="UP001190700">
    <property type="component" value="Unassembled WGS sequence"/>
</dbReference>
<evidence type="ECO:0000256" key="1">
    <source>
        <dbReference type="SAM" id="Coils"/>
    </source>
</evidence>
<dbReference type="EMBL" id="LGRX02027437">
    <property type="protein sequence ID" value="KAK3249357.1"/>
    <property type="molecule type" value="Genomic_DNA"/>
</dbReference>
<dbReference type="AlphaFoldDB" id="A0AAE0C8P9"/>
<keyword evidence="3" id="KW-0472">Membrane</keyword>
<name>A0AAE0C8P9_9CHLO</name>
<accession>A0AAE0C8P9</accession>
<feature type="region of interest" description="Disordered" evidence="2">
    <location>
        <begin position="1041"/>
        <end position="1064"/>
    </location>
</feature>
<feature type="transmembrane region" description="Helical" evidence="3">
    <location>
        <begin position="255"/>
        <end position="281"/>
    </location>
</feature>
<organism evidence="4 5">
    <name type="scientific">Cymbomonas tetramitiformis</name>
    <dbReference type="NCBI Taxonomy" id="36881"/>
    <lineage>
        <taxon>Eukaryota</taxon>
        <taxon>Viridiplantae</taxon>
        <taxon>Chlorophyta</taxon>
        <taxon>Pyramimonadophyceae</taxon>
        <taxon>Pyramimonadales</taxon>
        <taxon>Pyramimonadaceae</taxon>
        <taxon>Cymbomonas</taxon>
    </lineage>
</organism>
<feature type="transmembrane region" description="Helical" evidence="3">
    <location>
        <begin position="143"/>
        <end position="162"/>
    </location>
</feature>
<feature type="transmembrane region" description="Helical" evidence="3">
    <location>
        <begin position="212"/>
        <end position="235"/>
    </location>
</feature>
<feature type="coiled-coil region" evidence="1">
    <location>
        <begin position="301"/>
        <end position="328"/>
    </location>
</feature>
<keyword evidence="3" id="KW-0812">Transmembrane</keyword>
<comment type="caution">
    <text evidence="4">The sequence shown here is derived from an EMBL/GenBank/DDBJ whole genome shotgun (WGS) entry which is preliminary data.</text>
</comment>
<feature type="region of interest" description="Disordered" evidence="2">
    <location>
        <begin position="868"/>
        <end position="890"/>
    </location>
</feature>
<evidence type="ECO:0000313" key="4">
    <source>
        <dbReference type="EMBL" id="KAK3249357.1"/>
    </source>
</evidence>
<proteinExistence type="predicted"/>
<evidence type="ECO:0000256" key="2">
    <source>
        <dbReference type="SAM" id="MobiDB-lite"/>
    </source>
</evidence>
<keyword evidence="1" id="KW-0175">Coiled coil</keyword>
<keyword evidence="3" id="KW-1133">Transmembrane helix</keyword>
<evidence type="ECO:0000313" key="5">
    <source>
        <dbReference type="Proteomes" id="UP001190700"/>
    </source>
</evidence>
<reference evidence="4 5" key="1">
    <citation type="journal article" date="2015" name="Genome Biol. Evol.">
        <title>Comparative Genomics of a Bacterivorous Green Alga Reveals Evolutionary Causalities and Consequences of Phago-Mixotrophic Mode of Nutrition.</title>
        <authorList>
            <person name="Burns J.A."/>
            <person name="Paasch A."/>
            <person name="Narechania A."/>
            <person name="Kim E."/>
        </authorList>
    </citation>
    <scope>NUCLEOTIDE SEQUENCE [LARGE SCALE GENOMIC DNA]</scope>
    <source>
        <strain evidence="4 5">PLY_AMNH</strain>
    </source>
</reference>
<keyword evidence="5" id="KW-1185">Reference proteome</keyword>
<protein>
    <submittedName>
        <fullName evidence="4">Uncharacterized protein</fullName>
    </submittedName>
</protein>
<evidence type="ECO:0000256" key="3">
    <source>
        <dbReference type="SAM" id="Phobius"/>
    </source>
</evidence>